<evidence type="ECO:0000256" key="1">
    <source>
        <dbReference type="ARBA" id="ARBA00011009"/>
    </source>
</evidence>
<dbReference type="RefSeq" id="WP_160181179.1">
    <property type="nucleotide sequence ID" value="NZ_CP047656.1"/>
</dbReference>
<keyword evidence="3 13" id="KW-0521">NADP</keyword>
<keyword evidence="4 13" id="KW-0560">Oxidoreductase</keyword>
<dbReference type="Proteomes" id="UP000464524">
    <property type="component" value="Chromosome"/>
</dbReference>
<keyword evidence="2 13" id="KW-0444">Lipid biosynthesis</keyword>
<dbReference type="EC" id="1.1.1.94" evidence="10 13"/>
<feature type="binding site" evidence="13">
    <location>
        <position position="256"/>
    </location>
    <ligand>
        <name>NADPH</name>
        <dbReference type="ChEBI" id="CHEBI:57783"/>
    </ligand>
</feature>
<name>A0A857JR53_9ALTE</name>
<gene>
    <name evidence="13" type="primary">gpsA</name>
    <name evidence="20" type="ORF">FX988_03302</name>
</gene>
<evidence type="ECO:0000256" key="10">
    <source>
        <dbReference type="ARBA" id="ARBA00066687"/>
    </source>
</evidence>
<feature type="binding site" evidence="15">
    <location>
        <position position="107"/>
    </location>
    <ligand>
        <name>substrate</name>
    </ligand>
</feature>
<feature type="binding site" evidence="13">
    <location>
        <position position="107"/>
    </location>
    <ligand>
        <name>NADPH</name>
        <dbReference type="ChEBI" id="CHEBI:57783"/>
    </ligand>
</feature>
<feature type="binding site" evidence="13">
    <location>
        <position position="256"/>
    </location>
    <ligand>
        <name>sn-glycerol 3-phosphate</name>
        <dbReference type="ChEBI" id="CHEBI:57597"/>
    </ligand>
</feature>
<feature type="binding site" evidence="13">
    <location>
        <position position="192"/>
    </location>
    <ligand>
        <name>sn-glycerol 3-phosphate</name>
        <dbReference type="ChEBI" id="CHEBI:57597"/>
    </ligand>
</feature>
<dbReference type="HAMAP" id="MF_00394">
    <property type="entry name" value="NAD_Glyc3P_dehydrog"/>
    <property type="match status" value="1"/>
</dbReference>
<dbReference type="InterPro" id="IPR013328">
    <property type="entry name" value="6PGD_dom2"/>
</dbReference>
<dbReference type="Pfam" id="PF07479">
    <property type="entry name" value="NAD_Gly3P_dh_C"/>
    <property type="match status" value="1"/>
</dbReference>
<evidence type="ECO:0000256" key="8">
    <source>
        <dbReference type="ARBA" id="ARBA00023264"/>
    </source>
</evidence>
<dbReference type="PRINTS" id="PR00077">
    <property type="entry name" value="GPDHDRGNASE"/>
</dbReference>
<protein>
    <recommendedName>
        <fullName evidence="11 13">Glycerol-3-phosphate dehydrogenase [NAD(P)+]</fullName>
        <ecNumber evidence="10 13">1.1.1.94</ecNumber>
    </recommendedName>
    <alternativeName>
        <fullName evidence="13">NAD(P)(+)-dependent glycerol-3-phosphate dehydrogenase</fullName>
    </alternativeName>
    <alternativeName>
        <fullName evidence="12 13">NAD(P)H-dependent dihydroxyacetone-phosphate reductase</fullName>
    </alternativeName>
</protein>
<keyword evidence="6 13" id="KW-0443">Lipid metabolism</keyword>
<feature type="binding site" evidence="13">
    <location>
        <position position="13"/>
    </location>
    <ligand>
        <name>NADPH</name>
        <dbReference type="ChEBI" id="CHEBI:57783"/>
    </ligand>
</feature>
<dbReference type="Pfam" id="PF01210">
    <property type="entry name" value="NAD_Gly3P_dh_N"/>
    <property type="match status" value="1"/>
</dbReference>
<dbReference type="InterPro" id="IPR006168">
    <property type="entry name" value="G3P_DH_NAD-dep"/>
</dbReference>
<feature type="binding site" evidence="13">
    <location>
        <position position="255"/>
    </location>
    <ligand>
        <name>sn-glycerol 3-phosphate</name>
        <dbReference type="ChEBI" id="CHEBI:57597"/>
    </ligand>
</feature>
<dbReference type="PANTHER" id="PTHR11728">
    <property type="entry name" value="GLYCEROL-3-PHOSPHATE DEHYDROGENASE"/>
    <property type="match status" value="1"/>
</dbReference>
<sequence length="332" mass="35366">MKQTVSVLGAGSYGTALAFCLARNGVATTLWGRDPKQMQDMASARCNEKYLPGATFPDPLAIEADLHKAVSQNNDLLIVTPSHGFSALLRQIKPMLSPSHRIIWATKGLDPENGRLLQDVAREILGDAIPLAVVSGPTFAKEMVAGLPTAISVSSTDTQLATDFANMLHCSRSFRVYKNNDFVGVQLGGAVKNVIAIGAGLADGLGFGSNARTALITRGLAELSRLGSTLGAQPETFMGMAGLGDLVLTCTDNQSRNRRFGLALGAGKSIDDAITEIGQVVEGYRNTKEVHQLAARHNVEMPICEQIYQVLYEGKPAKEAALALLSREQTSE</sequence>
<dbReference type="PROSITE" id="PS00957">
    <property type="entry name" value="NAD_G3PDH"/>
    <property type="match status" value="1"/>
</dbReference>
<feature type="binding site" evidence="13">
    <location>
        <position position="136"/>
    </location>
    <ligand>
        <name>sn-glycerol 3-phosphate</name>
        <dbReference type="ChEBI" id="CHEBI:57597"/>
    </ligand>
</feature>
<accession>A0A857JR53</accession>
<feature type="domain" description="Glycerol-3-phosphate dehydrogenase NAD-dependent C-terminal" evidence="19">
    <location>
        <begin position="181"/>
        <end position="320"/>
    </location>
</feature>
<dbReference type="AlphaFoldDB" id="A0A857JR53"/>
<comment type="caution">
    <text evidence="13">Lacks conserved residue(s) required for the propagation of feature annotation.</text>
</comment>
<dbReference type="FunFam" id="1.10.1040.10:FF:000001">
    <property type="entry name" value="Glycerol-3-phosphate dehydrogenase [NAD(P)+]"/>
    <property type="match status" value="1"/>
</dbReference>
<comment type="function">
    <text evidence="13">Catalyzes the reduction of the glycolytic intermediate dihydroxyacetone phosphate (DHAP) to sn-glycerol 3-phosphate (G3P), the key precursor for phospholipid synthesis.</text>
</comment>
<feature type="binding site" evidence="13">
    <location>
        <position position="140"/>
    </location>
    <ligand>
        <name>NADPH</name>
        <dbReference type="ChEBI" id="CHEBI:57783"/>
    </ligand>
</feature>
<dbReference type="SUPFAM" id="SSF48179">
    <property type="entry name" value="6-phosphogluconate dehydrogenase C-terminal domain-like"/>
    <property type="match status" value="1"/>
</dbReference>
<dbReference type="PANTHER" id="PTHR11728:SF1">
    <property type="entry name" value="GLYCEROL-3-PHOSPHATE DEHYDROGENASE [NAD(+)] 2, CHLOROPLASTIC"/>
    <property type="match status" value="1"/>
</dbReference>
<comment type="catalytic activity">
    <reaction evidence="13">
        <text>sn-glycerol 3-phosphate + NAD(+) = dihydroxyacetone phosphate + NADH + H(+)</text>
        <dbReference type="Rhea" id="RHEA:11092"/>
        <dbReference type="ChEBI" id="CHEBI:15378"/>
        <dbReference type="ChEBI" id="CHEBI:57540"/>
        <dbReference type="ChEBI" id="CHEBI:57597"/>
        <dbReference type="ChEBI" id="CHEBI:57642"/>
        <dbReference type="ChEBI" id="CHEBI:57945"/>
        <dbReference type="EC" id="1.1.1.94"/>
    </reaction>
</comment>
<keyword evidence="5 13" id="KW-0520">NAD</keyword>
<evidence type="ECO:0000256" key="5">
    <source>
        <dbReference type="ARBA" id="ARBA00023027"/>
    </source>
</evidence>
<feature type="binding site" evidence="13">
    <location>
        <position position="257"/>
    </location>
    <ligand>
        <name>sn-glycerol 3-phosphate</name>
        <dbReference type="ChEBI" id="CHEBI:57597"/>
    </ligand>
</feature>
<feature type="binding site" evidence="16">
    <location>
        <position position="140"/>
    </location>
    <ligand>
        <name>NAD(+)</name>
        <dbReference type="ChEBI" id="CHEBI:57540"/>
    </ligand>
</feature>
<comment type="similarity">
    <text evidence="1 13 17">Belongs to the NAD-dependent glycerol-3-phosphate dehydrogenase family.</text>
</comment>
<reference evidence="20 21" key="1">
    <citation type="submission" date="2019-12" db="EMBL/GenBank/DDBJ databases">
        <title>Genome sequencing and assembly of endphytes of Porphyra tenera.</title>
        <authorList>
            <person name="Park J.M."/>
            <person name="Shin R."/>
            <person name="Jo S.H."/>
        </authorList>
    </citation>
    <scope>NUCLEOTIDE SEQUENCE [LARGE SCALE GENOMIC DNA]</scope>
    <source>
        <strain evidence="20 21">GPM4</strain>
    </source>
</reference>
<evidence type="ECO:0000256" key="6">
    <source>
        <dbReference type="ARBA" id="ARBA00023098"/>
    </source>
</evidence>
<dbReference type="NCBIfam" id="NF000942">
    <property type="entry name" value="PRK00094.1-4"/>
    <property type="match status" value="1"/>
</dbReference>
<dbReference type="Gene3D" id="3.40.50.720">
    <property type="entry name" value="NAD(P)-binding Rossmann-like Domain"/>
    <property type="match status" value="1"/>
</dbReference>
<dbReference type="GO" id="GO:0046474">
    <property type="term" value="P:glycerophospholipid biosynthetic process"/>
    <property type="evidence" value="ECO:0007669"/>
    <property type="project" value="TreeGrafter"/>
</dbReference>
<dbReference type="Gene3D" id="1.10.1040.10">
    <property type="entry name" value="N-(1-d-carboxylethyl)-l-norvaline Dehydrogenase, domain 2"/>
    <property type="match status" value="1"/>
</dbReference>
<evidence type="ECO:0000256" key="14">
    <source>
        <dbReference type="PIRSR" id="PIRSR000114-1"/>
    </source>
</evidence>
<dbReference type="PIRSF" id="PIRSF000114">
    <property type="entry name" value="Glycerol-3-P_dh"/>
    <property type="match status" value="1"/>
</dbReference>
<feature type="binding site" evidence="13">
    <location>
        <position position="33"/>
    </location>
    <ligand>
        <name>NADPH</name>
        <dbReference type="ChEBI" id="CHEBI:57783"/>
    </ligand>
</feature>
<proteinExistence type="inferred from homology"/>
<dbReference type="GO" id="GO:0051287">
    <property type="term" value="F:NAD binding"/>
    <property type="evidence" value="ECO:0007669"/>
    <property type="project" value="InterPro"/>
</dbReference>
<evidence type="ECO:0000256" key="9">
    <source>
        <dbReference type="ARBA" id="ARBA00052716"/>
    </source>
</evidence>
<feature type="domain" description="Glycerol-3-phosphate dehydrogenase NAD-dependent N-terminal" evidence="18">
    <location>
        <begin position="5"/>
        <end position="160"/>
    </location>
</feature>
<evidence type="ECO:0000259" key="19">
    <source>
        <dbReference type="Pfam" id="PF07479"/>
    </source>
</evidence>
<evidence type="ECO:0000256" key="13">
    <source>
        <dbReference type="HAMAP-Rule" id="MF_00394"/>
    </source>
</evidence>
<feature type="binding site" evidence="16">
    <location>
        <begin position="9"/>
        <end position="14"/>
    </location>
    <ligand>
        <name>NAD(+)</name>
        <dbReference type="ChEBI" id="CHEBI:57540"/>
    </ligand>
</feature>
<organism evidence="20 21">
    <name type="scientific">Paraglaciecola mesophila</name>
    <dbReference type="NCBI Taxonomy" id="197222"/>
    <lineage>
        <taxon>Bacteria</taxon>
        <taxon>Pseudomonadati</taxon>
        <taxon>Pseudomonadota</taxon>
        <taxon>Gammaproteobacteria</taxon>
        <taxon>Alteromonadales</taxon>
        <taxon>Alteromonadaceae</taxon>
        <taxon>Paraglaciecola</taxon>
    </lineage>
</organism>
<feature type="binding site" evidence="13">
    <location>
        <position position="50"/>
    </location>
    <ligand>
        <name>NADPH</name>
        <dbReference type="ChEBI" id="CHEBI:57783"/>
    </ligand>
</feature>
<feature type="binding site" evidence="13">
    <location>
        <position position="138"/>
    </location>
    <ligand>
        <name>sn-glycerol 3-phosphate</name>
        <dbReference type="ChEBI" id="CHEBI:57597"/>
    </ligand>
</feature>
<evidence type="ECO:0000313" key="20">
    <source>
        <dbReference type="EMBL" id="QHJ13044.1"/>
    </source>
</evidence>
<dbReference type="FunFam" id="3.40.50.720:FF:000019">
    <property type="entry name" value="Glycerol-3-phosphate dehydrogenase [NAD(P)+]"/>
    <property type="match status" value="1"/>
</dbReference>
<dbReference type="InterPro" id="IPR008927">
    <property type="entry name" value="6-PGluconate_DH-like_C_sf"/>
</dbReference>
<dbReference type="UniPathway" id="UPA00940"/>
<feature type="binding site" evidence="15">
    <location>
        <begin position="256"/>
        <end position="257"/>
    </location>
    <ligand>
        <name>substrate</name>
    </ligand>
</feature>
<dbReference type="InterPro" id="IPR006109">
    <property type="entry name" value="G3P_DH_NAD-dep_C"/>
</dbReference>
<keyword evidence="7 13" id="KW-0594">Phospholipid biosynthesis</keyword>
<evidence type="ECO:0000256" key="7">
    <source>
        <dbReference type="ARBA" id="ARBA00023209"/>
    </source>
</evidence>
<keyword evidence="8 13" id="KW-1208">Phospholipid metabolism</keyword>
<feature type="binding site" evidence="13">
    <location>
        <position position="280"/>
    </location>
    <ligand>
        <name>NADPH</name>
        <dbReference type="ChEBI" id="CHEBI:57783"/>
    </ligand>
</feature>
<feature type="binding site" evidence="13">
    <location>
        <position position="107"/>
    </location>
    <ligand>
        <name>sn-glycerol 3-phosphate</name>
        <dbReference type="ChEBI" id="CHEBI:57597"/>
    </ligand>
</feature>
<dbReference type="InterPro" id="IPR011128">
    <property type="entry name" value="G3P_DH_NAD-dep_N"/>
</dbReference>
<evidence type="ECO:0000256" key="11">
    <source>
        <dbReference type="ARBA" id="ARBA00069372"/>
    </source>
</evidence>
<evidence type="ECO:0000256" key="15">
    <source>
        <dbReference type="PIRSR" id="PIRSR000114-2"/>
    </source>
</evidence>
<dbReference type="GO" id="GO:0046168">
    <property type="term" value="P:glycerol-3-phosphate catabolic process"/>
    <property type="evidence" value="ECO:0007669"/>
    <property type="project" value="InterPro"/>
</dbReference>
<dbReference type="GO" id="GO:0005975">
    <property type="term" value="P:carbohydrate metabolic process"/>
    <property type="evidence" value="ECO:0007669"/>
    <property type="project" value="InterPro"/>
</dbReference>
<evidence type="ECO:0000256" key="2">
    <source>
        <dbReference type="ARBA" id="ARBA00022516"/>
    </source>
</evidence>
<dbReference type="GO" id="GO:0046167">
    <property type="term" value="P:glycerol-3-phosphate biosynthetic process"/>
    <property type="evidence" value="ECO:0007669"/>
    <property type="project" value="UniProtKB-UniRule"/>
</dbReference>
<dbReference type="OrthoDB" id="9812273at2"/>
<evidence type="ECO:0000256" key="17">
    <source>
        <dbReference type="RuleBase" id="RU000437"/>
    </source>
</evidence>
<feature type="active site" description="Proton acceptor" evidence="13 14">
    <location>
        <position position="192"/>
    </location>
</feature>
<evidence type="ECO:0000256" key="3">
    <source>
        <dbReference type="ARBA" id="ARBA00022857"/>
    </source>
</evidence>
<dbReference type="SUPFAM" id="SSF51735">
    <property type="entry name" value="NAD(P)-binding Rossmann-fold domains"/>
    <property type="match status" value="1"/>
</dbReference>
<dbReference type="EMBL" id="CP047656">
    <property type="protein sequence ID" value="QHJ13044.1"/>
    <property type="molecule type" value="Genomic_DNA"/>
</dbReference>
<feature type="binding site" evidence="13">
    <location>
        <position position="245"/>
    </location>
    <ligand>
        <name>sn-glycerol 3-phosphate</name>
        <dbReference type="ChEBI" id="CHEBI:57597"/>
    </ligand>
</feature>
<keyword evidence="21" id="KW-1185">Reference proteome</keyword>
<dbReference type="InterPro" id="IPR036291">
    <property type="entry name" value="NAD(P)-bd_dom_sf"/>
</dbReference>
<evidence type="ECO:0000256" key="16">
    <source>
        <dbReference type="PIRSR" id="PIRSR000114-3"/>
    </source>
</evidence>
<evidence type="ECO:0000313" key="21">
    <source>
        <dbReference type="Proteomes" id="UP000464524"/>
    </source>
</evidence>
<feature type="binding site" evidence="13">
    <location>
        <position position="282"/>
    </location>
    <ligand>
        <name>NADPH</name>
        <dbReference type="ChEBI" id="CHEBI:57783"/>
    </ligand>
</feature>
<comment type="subcellular location">
    <subcellularLocation>
        <location evidence="13">Cytoplasm</location>
    </subcellularLocation>
</comment>
<dbReference type="GO" id="GO:0005829">
    <property type="term" value="C:cytosol"/>
    <property type="evidence" value="ECO:0007669"/>
    <property type="project" value="TreeGrafter"/>
</dbReference>
<dbReference type="GO" id="GO:0047952">
    <property type="term" value="F:glycerol-3-phosphate dehydrogenase [NAD(P)+] activity"/>
    <property type="evidence" value="ECO:0007669"/>
    <property type="project" value="UniProtKB-UniRule"/>
</dbReference>
<dbReference type="NCBIfam" id="NF000939">
    <property type="entry name" value="PRK00094.1-1"/>
    <property type="match status" value="1"/>
</dbReference>
<dbReference type="NCBIfam" id="NF000940">
    <property type="entry name" value="PRK00094.1-2"/>
    <property type="match status" value="1"/>
</dbReference>
<dbReference type="KEGG" id="pmes:FX988_03302"/>
<feature type="binding site" evidence="13">
    <location>
        <position position="12"/>
    </location>
    <ligand>
        <name>NADPH</name>
        <dbReference type="ChEBI" id="CHEBI:57783"/>
    </ligand>
</feature>
<feature type="binding site" evidence="16">
    <location>
        <position position="256"/>
    </location>
    <ligand>
        <name>NAD(+)</name>
        <dbReference type="ChEBI" id="CHEBI:57540"/>
    </ligand>
</feature>
<comment type="pathway">
    <text evidence="13">Membrane lipid metabolism; glycerophospholipid metabolism.</text>
</comment>
<keyword evidence="13" id="KW-0963">Cytoplasm</keyword>
<evidence type="ECO:0000259" key="18">
    <source>
        <dbReference type="Pfam" id="PF01210"/>
    </source>
</evidence>
<evidence type="ECO:0000256" key="12">
    <source>
        <dbReference type="ARBA" id="ARBA00080511"/>
    </source>
</evidence>
<comment type="catalytic activity">
    <reaction evidence="9">
        <text>sn-glycerol 3-phosphate + NADP(+) = dihydroxyacetone phosphate + NADPH + H(+)</text>
        <dbReference type="Rhea" id="RHEA:11096"/>
        <dbReference type="ChEBI" id="CHEBI:15378"/>
        <dbReference type="ChEBI" id="CHEBI:57597"/>
        <dbReference type="ChEBI" id="CHEBI:57642"/>
        <dbReference type="ChEBI" id="CHEBI:57783"/>
        <dbReference type="ChEBI" id="CHEBI:58349"/>
        <dbReference type="EC" id="1.1.1.94"/>
    </reaction>
    <physiologicalReaction direction="right-to-left" evidence="9">
        <dbReference type="Rhea" id="RHEA:11098"/>
    </physiologicalReaction>
</comment>
<keyword evidence="13" id="KW-0547">Nucleotide-binding</keyword>
<evidence type="ECO:0000256" key="4">
    <source>
        <dbReference type="ARBA" id="ARBA00023002"/>
    </source>
</evidence>